<organism evidence="6 7">
    <name type="scientific">Gordonibacter massiliensis</name>
    <name type="common">ex Traore et al. 2017</name>
    <dbReference type="NCBI Taxonomy" id="1841863"/>
    <lineage>
        <taxon>Bacteria</taxon>
        <taxon>Bacillati</taxon>
        <taxon>Actinomycetota</taxon>
        <taxon>Coriobacteriia</taxon>
        <taxon>Eggerthellales</taxon>
        <taxon>Eggerthellaceae</taxon>
        <taxon>Gordonibacter</taxon>
    </lineage>
</organism>
<feature type="region of interest" description="Disordered" evidence="2">
    <location>
        <begin position="177"/>
        <end position="204"/>
    </location>
</feature>
<keyword evidence="3" id="KW-0812">Transmembrane</keyword>
<dbReference type="GO" id="GO:0008234">
    <property type="term" value="F:cysteine-type peptidase activity"/>
    <property type="evidence" value="ECO:0007669"/>
    <property type="project" value="InterPro"/>
</dbReference>
<feature type="transmembrane region" description="Helical" evidence="3">
    <location>
        <begin position="724"/>
        <end position="746"/>
    </location>
</feature>
<protein>
    <recommendedName>
        <fullName evidence="5">Peptidase C1A papain C-terminal domain-containing protein</fullName>
    </recommendedName>
</protein>
<evidence type="ECO:0000256" key="4">
    <source>
        <dbReference type="SAM" id="SignalP"/>
    </source>
</evidence>
<feature type="domain" description="Peptidase C1A papain C-terminal" evidence="5">
    <location>
        <begin position="95"/>
        <end position="433"/>
    </location>
</feature>
<dbReference type="PANTHER" id="PTHR12411">
    <property type="entry name" value="CYSTEINE PROTEASE FAMILY C1-RELATED"/>
    <property type="match status" value="1"/>
</dbReference>
<evidence type="ECO:0000259" key="5">
    <source>
        <dbReference type="SMART" id="SM00645"/>
    </source>
</evidence>
<dbReference type="InterPro" id="IPR000169">
    <property type="entry name" value="Pept_cys_AS"/>
</dbReference>
<sequence>MERLLTKTRTAGRMLLALLLATSLASWTPGRAWADESSGVAALAESLAGYSDEIEAVMRQAAAEGVDSVDALNAYLRQAYNSDEGGVAPLSNEGLPPRYYLTNLGQVTSVKLQHPWGSCWAFGAVSALESSVLKARGLGGDDAVFWSGEDVKPQLSNLTNEIDLSEHTVAWFAHQPQTQESGGSQAGEGTSRPVEADGTMTNGTQLGGGYTELAEAQFTAWQGAALEADAPYTYRTDAGFFHPDAAKNDIPWWRFDRSKSEGPDPADATDARNKDWSLDDSVRMNDVVRVQGVRNLPVPVKTTLGSEGPSTYDGYDASATEAIKQALMEVGAVSIAYYSPGSHPSDINPDGSYPDAGEYFNYKEWCQYDNRTAVSSNHEVTVVGWNDSYPASNFKGTVGGSPKDENGNPLNGAWLVKNSWGSNDFFTAAGYPEDDLKWGLEDENGKHTGFFWLSYYDHTISSATAYEVAKADEAFAHNYQYDYLATRQQIPALVKVPTTKTEVANVFTAQGDELLRAVSARTFAKNATVNVKVYVLDEGEAWPGGGTLVAEQQEVFPFGGYHTIHLAEPVKLAQGQRFVVTENEPTTRANPQTGELEAAAYLPIETVLDALLPNQDLSPTKVIANEGETYITDDGEHWSTPAELEKATTEAMGGLALYHYGNAMIKAFADDDPNPAPKPVEPVPVDPSPDGDPQQPGALEPERVDFGRAEAKPLSKTGDAATPAAGAAATLALGALASAAVAAFALRRRRA</sequence>
<evidence type="ECO:0000313" key="7">
    <source>
        <dbReference type="Proteomes" id="UP000587396"/>
    </source>
</evidence>
<evidence type="ECO:0000256" key="1">
    <source>
        <dbReference type="ARBA" id="ARBA00008455"/>
    </source>
</evidence>
<keyword evidence="4" id="KW-0732">Signal</keyword>
<dbReference type="AlphaFoldDB" id="A0A842JBA7"/>
<keyword evidence="3" id="KW-0472">Membrane</keyword>
<dbReference type="Proteomes" id="UP000587396">
    <property type="component" value="Unassembled WGS sequence"/>
</dbReference>
<feature type="compositionally biased region" description="Basic and acidic residues" evidence="2">
    <location>
        <begin position="700"/>
        <end position="713"/>
    </location>
</feature>
<evidence type="ECO:0000256" key="2">
    <source>
        <dbReference type="SAM" id="MobiDB-lite"/>
    </source>
</evidence>
<keyword evidence="7" id="KW-1185">Reference proteome</keyword>
<dbReference type="SMART" id="SM00645">
    <property type="entry name" value="Pept_C1"/>
    <property type="match status" value="1"/>
</dbReference>
<keyword evidence="3" id="KW-1133">Transmembrane helix</keyword>
<reference evidence="6 7" key="1">
    <citation type="submission" date="2020-08" db="EMBL/GenBank/DDBJ databases">
        <authorList>
            <person name="Liu C."/>
            <person name="Sun Q."/>
        </authorList>
    </citation>
    <scope>NUCLEOTIDE SEQUENCE [LARGE SCALE GENOMIC DNA]</scope>
    <source>
        <strain evidence="6 7">N22</strain>
    </source>
</reference>
<feature type="signal peptide" evidence="4">
    <location>
        <begin position="1"/>
        <end position="34"/>
    </location>
</feature>
<dbReference type="PROSITE" id="PS00139">
    <property type="entry name" value="THIOL_PROTEASE_CYS"/>
    <property type="match status" value="1"/>
</dbReference>
<evidence type="ECO:0000256" key="3">
    <source>
        <dbReference type="SAM" id="Phobius"/>
    </source>
</evidence>
<dbReference type="InterPro" id="IPR038765">
    <property type="entry name" value="Papain-like_cys_pep_sf"/>
</dbReference>
<dbReference type="InterPro" id="IPR000668">
    <property type="entry name" value="Peptidase_C1A_C"/>
</dbReference>
<name>A0A842JBA7_9ACTN</name>
<feature type="region of interest" description="Disordered" evidence="2">
    <location>
        <begin position="669"/>
        <end position="724"/>
    </location>
</feature>
<comment type="caution">
    <text evidence="6">The sequence shown here is derived from an EMBL/GenBank/DDBJ whole genome shotgun (WGS) entry which is preliminary data.</text>
</comment>
<dbReference type="InterPro" id="IPR025660">
    <property type="entry name" value="Pept_his_AS"/>
</dbReference>
<proteinExistence type="inferred from homology"/>
<dbReference type="SUPFAM" id="SSF54001">
    <property type="entry name" value="Cysteine proteinases"/>
    <property type="match status" value="1"/>
</dbReference>
<feature type="chain" id="PRO_5033024932" description="Peptidase C1A papain C-terminal domain-containing protein" evidence="4">
    <location>
        <begin position="35"/>
        <end position="751"/>
    </location>
</feature>
<dbReference type="Pfam" id="PF18560">
    <property type="entry name" value="Lectin_like"/>
    <property type="match status" value="1"/>
</dbReference>
<evidence type="ECO:0000313" key="6">
    <source>
        <dbReference type="EMBL" id="MBC2888106.1"/>
    </source>
</evidence>
<dbReference type="PROSITE" id="PS00639">
    <property type="entry name" value="THIOL_PROTEASE_HIS"/>
    <property type="match status" value="1"/>
</dbReference>
<feature type="compositionally biased region" description="Pro residues" evidence="2">
    <location>
        <begin position="674"/>
        <end position="687"/>
    </location>
</feature>
<dbReference type="GO" id="GO:0006508">
    <property type="term" value="P:proteolysis"/>
    <property type="evidence" value="ECO:0007669"/>
    <property type="project" value="InterPro"/>
</dbReference>
<dbReference type="Gene3D" id="3.90.70.10">
    <property type="entry name" value="Cysteine proteinases"/>
    <property type="match status" value="1"/>
</dbReference>
<dbReference type="RefSeq" id="WP_185904090.1">
    <property type="nucleotide sequence ID" value="NZ_JACMSE010000001.1"/>
</dbReference>
<gene>
    <name evidence="6" type="ORF">H7313_01900</name>
</gene>
<comment type="similarity">
    <text evidence="1">Belongs to the peptidase C1 family.</text>
</comment>
<dbReference type="CDD" id="cd02619">
    <property type="entry name" value="Peptidase_C1"/>
    <property type="match status" value="1"/>
</dbReference>
<dbReference type="InterPro" id="IPR040528">
    <property type="entry name" value="Lectin-like"/>
</dbReference>
<accession>A0A842JBA7</accession>
<dbReference type="EMBL" id="JACMSE010000001">
    <property type="protein sequence ID" value="MBC2888106.1"/>
    <property type="molecule type" value="Genomic_DNA"/>
</dbReference>
<dbReference type="InterPro" id="IPR013128">
    <property type="entry name" value="Peptidase_C1A"/>
</dbReference>